<dbReference type="KEGG" id="shx:MS3_00007572"/>
<dbReference type="GO" id="GO:0042407">
    <property type="term" value="P:cristae formation"/>
    <property type="evidence" value="ECO:0007669"/>
    <property type="project" value="TreeGrafter"/>
</dbReference>
<evidence type="ECO:0000313" key="9">
    <source>
        <dbReference type="EMBL" id="KAH9583019.1"/>
    </source>
</evidence>
<feature type="coiled-coil region" evidence="8">
    <location>
        <begin position="185"/>
        <end position="270"/>
    </location>
</feature>
<feature type="transmembrane region" description="Helical" evidence="7">
    <location>
        <begin position="61"/>
        <end position="78"/>
    </location>
</feature>
<keyword evidence="3 7" id="KW-0999">Mitochondrion inner membrane</keyword>
<evidence type="ECO:0000256" key="4">
    <source>
        <dbReference type="ARBA" id="ARBA00022989"/>
    </source>
</evidence>
<keyword evidence="10" id="KW-1185">Reference proteome</keyword>
<dbReference type="PANTHER" id="PTHR15415:SF7">
    <property type="entry name" value="MICOS COMPLEX SUBUNIT MIC60"/>
    <property type="match status" value="1"/>
</dbReference>
<dbReference type="InterPro" id="IPR019133">
    <property type="entry name" value="MIC60"/>
</dbReference>
<comment type="subunit">
    <text evidence="7">Component of the mitochondrial contact site and cristae organizing system (MICOS) complex.</text>
</comment>
<sequence length="746" mass="85213">MIVLLRLKASNTQIYNYAKYPISTRLCKNNPFLSSFSTRTTSSYSENAIPPTKPRRIFRKLLFLSLISISSFIGLVYVSETIRNELISYYPPSKDILNVVENSIGGWYSGPKAEQTVVPIGDFPLPPKRNSESISQVNSVASSEPVIIEEKKRSLPTVEEVKDMTEKRDHVPVMNVDFYELPNVVRDVESTVESAKTKLKEFEHVIEKYLDALLIAVQDNNLISKEKNWGFVGKLELKKDMLEEQVEKIVQQASQQLDELHHIIEQHKNSEQAIDSNIIPDSIESYGKLQYDLTGSINKVVKLQNDINMLKRYRDLASSSHTNLQNDLEALSKHIEGKKQGKGSSTTMNVDELNDLISVAHARISSLQDKLDHLEHSERERMKSALEAQRQADDSLRKEYIKQELNRERTRHEIERHKWLREARDTREHELRLALARHSEHLSHMLQLQKEKMEHQFAHQLREELAKERVAFEAALIGWTKRMEAIEDVIDGRADLDRLAKEAQSLWLSCEALACRLHSVSPSMKSHHETKSDSVLLSQTGSLKDFVNSIRECAASGNYPFVNIILDSLSSDIVENGVWTENGLKKRFEKVYNVCRNVALIDETSGSLWEYALSWLQSILIVDVKYKCLEAISRIKPNIGSPYVQYIKDYDTTKQTDSRPDSFQLLSSAKFAMASDHNIFSGDENTSGDEALETAVRLLGQLRGQSRVVANDWLVDARHYLEAKQTARTLLAYVAARDISTFQKRL</sequence>
<dbReference type="GO" id="GO:0061617">
    <property type="term" value="C:MICOS complex"/>
    <property type="evidence" value="ECO:0007669"/>
    <property type="project" value="TreeGrafter"/>
</dbReference>
<reference evidence="9" key="1">
    <citation type="journal article" date="2012" name="Nat. Genet.">
        <title>Whole-genome sequence of Schistosoma haematobium.</title>
        <authorList>
            <person name="Young N.D."/>
            <person name="Jex A.R."/>
            <person name="Li B."/>
            <person name="Liu S."/>
            <person name="Yang L."/>
            <person name="Xiong Z."/>
            <person name="Li Y."/>
            <person name="Cantacessi C."/>
            <person name="Hall R.S."/>
            <person name="Xu X."/>
            <person name="Chen F."/>
            <person name="Wu X."/>
            <person name="Zerlotini A."/>
            <person name="Oliveira G."/>
            <person name="Hofmann A."/>
            <person name="Zhang G."/>
            <person name="Fang X."/>
            <person name="Kang Y."/>
            <person name="Campbell B.E."/>
            <person name="Loukas A."/>
            <person name="Ranganathan S."/>
            <person name="Rollinson D."/>
            <person name="Rinaldi G."/>
            <person name="Brindley P.J."/>
            <person name="Yang H."/>
            <person name="Wang J."/>
            <person name="Wang J."/>
            <person name="Gasser R.B."/>
        </authorList>
    </citation>
    <scope>NUCLEOTIDE SEQUENCE</scope>
</reference>
<keyword evidence="2 7" id="KW-0812">Transmembrane</keyword>
<dbReference type="OrthoDB" id="10261039at2759"/>
<reference evidence="9" key="2">
    <citation type="journal article" date="2019" name="Gigascience">
        <title>High-quality Schistosoma haematobium genome achieved by single-molecule and long-range sequencing.</title>
        <authorList>
            <person name="Stroehlein A.J."/>
            <person name="Korhonen P.K."/>
            <person name="Chong T.M."/>
            <person name="Lim Y.L."/>
            <person name="Chan K.G."/>
            <person name="Webster B."/>
            <person name="Rollinson D."/>
            <person name="Brindley P.J."/>
            <person name="Gasser R.B."/>
            <person name="Young N.D."/>
        </authorList>
    </citation>
    <scope>NUCLEOTIDE SEQUENCE</scope>
</reference>
<dbReference type="Proteomes" id="UP000471633">
    <property type="component" value="Unassembled WGS sequence"/>
</dbReference>
<comment type="subcellular location">
    <subcellularLocation>
        <location evidence="7">Mitochondrion inner membrane</location>
        <topology evidence="7">Single-pass membrane protein</topology>
    </subcellularLocation>
</comment>
<evidence type="ECO:0000256" key="7">
    <source>
        <dbReference type="RuleBase" id="RU363000"/>
    </source>
</evidence>
<evidence type="ECO:0000256" key="5">
    <source>
        <dbReference type="ARBA" id="ARBA00023128"/>
    </source>
</evidence>
<keyword evidence="5 7" id="KW-0496">Mitochondrion</keyword>
<evidence type="ECO:0000256" key="3">
    <source>
        <dbReference type="ARBA" id="ARBA00022792"/>
    </source>
</evidence>
<keyword evidence="8" id="KW-0175">Coiled coil</keyword>
<evidence type="ECO:0000256" key="8">
    <source>
        <dbReference type="SAM" id="Coils"/>
    </source>
</evidence>
<reference evidence="9" key="4">
    <citation type="journal article" date="2022" name="PLoS Pathog.">
        <title>Chromosome-level genome of Schistosoma haematobium underpins genome-wide explorations of molecular variation.</title>
        <authorList>
            <person name="Stroehlein A.J."/>
            <person name="Korhonen P.K."/>
            <person name="Lee V.V."/>
            <person name="Ralph S.A."/>
            <person name="Mentink-Kane M."/>
            <person name="You H."/>
            <person name="McManus D.P."/>
            <person name="Tchuente L.T."/>
            <person name="Stothard J.R."/>
            <person name="Kaur P."/>
            <person name="Dudchenko O."/>
            <person name="Aiden E.L."/>
            <person name="Yang B."/>
            <person name="Yang H."/>
            <person name="Emery A.M."/>
            <person name="Webster B.L."/>
            <person name="Brindley P.J."/>
            <person name="Rollinson D."/>
            <person name="Chang B.C.H."/>
            <person name="Gasser R.B."/>
            <person name="Young N.D."/>
        </authorList>
    </citation>
    <scope>NUCLEOTIDE SEQUENCE</scope>
</reference>
<protein>
    <recommendedName>
        <fullName evidence="7">MICOS complex subunit MIC60</fullName>
    </recommendedName>
    <alternativeName>
        <fullName evidence="7">Mitofilin</fullName>
    </alternativeName>
</protein>
<organism evidence="9 10">
    <name type="scientific">Schistosoma haematobium</name>
    <name type="common">Blood fluke</name>
    <dbReference type="NCBI Taxonomy" id="6185"/>
    <lineage>
        <taxon>Eukaryota</taxon>
        <taxon>Metazoa</taxon>
        <taxon>Spiralia</taxon>
        <taxon>Lophotrochozoa</taxon>
        <taxon>Platyhelminthes</taxon>
        <taxon>Trematoda</taxon>
        <taxon>Digenea</taxon>
        <taxon>Strigeidida</taxon>
        <taxon>Schistosomatoidea</taxon>
        <taxon>Schistosomatidae</taxon>
        <taxon>Schistosoma</taxon>
    </lineage>
</organism>
<dbReference type="GeneID" id="24597461"/>
<dbReference type="PANTHER" id="PTHR15415">
    <property type="entry name" value="MITOFILIN"/>
    <property type="match status" value="1"/>
</dbReference>
<keyword evidence="4 7" id="KW-1133">Transmembrane helix</keyword>
<accession>A0A922IMF8</accession>
<keyword evidence="6 7" id="KW-0472">Membrane</keyword>
<evidence type="ECO:0000313" key="10">
    <source>
        <dbReference type="Proteomes" id="UP000471633"/>
    </source>
</evidence>
<comment type="function">
    <text evidence="7">Component of the MICOS complex, a large protein complex of the mitochondrial inner membrane that plays crucial roles in the maintenance of crista junctions, inner membrane architecture, and formation of contact sites to the outer membrane.</text>
</comment>
<gene>
    <name evidence="9" type="ORF">MS3_00007572</name>
</gene>
<evidence type="ECO:0000256" key="1">
    <source>
        <dbReference type="ARBA" id="ARBA00010877"/>
    </source>
</evidence>
<name>A0A922IMF8_SCHHA</name>
<evidence type="ECO:0000256" key="2">
    <source>
        <dbReference type="ARBA" id="ARBA00022692"/>
    </source>
</evidence>
<proteinExistence type="inferred from homology"/>
<dbReference type="RefSeq" id="XP_051066422.1">
    <property type="nucleotide sequence ID" value="XM_051215878.1"/>
</dbReference>
<dbReference type="CTD" id="24597461"/>
<dbReference type="Pfam" id="PF09731">
    <property type="entry name" value="Mitofilin"/>
    <property type="match status" value="2"/>
</dbReference>
<dbReference type="AlphaFoldDB" id="A0A922IMF8"/>
<evidence type="ECO:0000256" key="6">
    <source>
        <dbReference type="ARBA" id="ARBA00023136"/>
    </source>
</evidence>
<comment type="caution">
    <text evidence="9">The sequence shown here is derived from an EMBL/GenBank/DDBJ whole genome shotgun (WGS) entry which is preliminary data.</text>
</comment>
<comment type="similarity">
    <text evidence="1 7">Belongs to the MICOS complex subunit Mic60 family.</text>
</comment>
<reference evidence="9" key="3">
    <citation type="submission" date="2021-06" db="EMBL/GenBank/DDBJ databases">
        <title>Chromosome-level genome assembly for S. haematobium.</title>
        <authorList>
            <person name="Stroehlein A.J."/>
        </authorList>
    </citation>
    <scope>NUCLEOTIDE SEQUENCE</scope>
</reference>
<dbReference type="EMBL" id="AMPZ03000005">
    <property type="protein sequence ID" value="KAH9583019.1"/>
    <property type="molecule type" value="Genomic_DNA"/>
</dbReference>